<dbReference type="KEGG" id="gai:IMCC3135_28440"/>
<dbReference type="Gene3D" id="3.60.10.10">
    <property type="entry name" value="Endonuclease/exonuclease/phosphatase"/>
    <property type="match status" value="1"/>
</dbReference>
<evidence type="ECO:0000313" key="2">
    <source>
        <dbReference type="EMBL" id="ASJ75740.1"/>
    </source>
</evidence>
<dbReference type="Pfam" id="PF03372">
    <property type="entry name" value="Exo_endo_phos"/>
    <property type="match status" value="1"/>
</dbReference>
<evidence type="ECO:0000313" key="3">
    <source>
        <dbReference type="Proteomes" id="UP000250079"/>
    </source>
</evidence>
<dbReference type="InterPro" id="IPR005135">
    <property type="entry name" value="Endo/exonuclease/phosphatase"/>
</dbReference>
<organism evidence="2 3">
    <name type="scientific">Granulosicoccus antarcticus IMCC3135</name>
    <dbReference type="NCBI Taxonomy" id="1192854"/>
    <lineage>
        <taxon>Bacteria</taxon>
        <taxon>Pseudomonadati</taxon>
        <taxon>Pseudomonadota</taxon>
        <taxon>Gammaproteobacteria</taxon>
        <taxon>Chromatiales</taxon>
        <taxon>Granulosicoccaceae</taxon>
        <taxon>Granulosicoccus</taxon>
    </lineage>
</organism>
<dbReference type="GO" id="GO:0003824">
    <property type="term" value="F:catalytic activity"/>
    <property type="evidence" value="ECO:0007669"/>
    <property type="project" value="InterPro"/>
</dbReference>
<accession>A0A2Z2P2Y2</accession>
<reference evidence="2 3" key="1">
    <citation type="submission" date="2016-12" db="EMBL/GenBank/DDBJ databases">
        <authorList>
            <person name="Song W.-J."/>
            <person name="Kurnit D.M."/>
        </authorList>
    </citation>
    <scope>NUCLEOTIDE SEQUENCE [LARGE SCALE GENOMIC DNA]</scope>
    <source>
        <strain evidence="2 3">IMCC3135</strain>
    </source>
</reference>
<keyword evidence="3" id="KW-1185">Reference proteome</keyword>
<dbReference type="AlphaFoldDB" id="A0A2Z2P2Y2"/>
<sequence length="306" mass="34034">MSPKPETMRRIFTAAILLLVGLGATGCGSSPTTLPNRIPDTLRIATYNVHYIVLGKETGAWSVGDWERRKGPLNTAFGALDADIVSFQEMESFSRGSDGGVNLTLDWLLEKNPGYAAAAVGDWREFPSTQPIFYRKSRLKLLQQGWYFFSDTPDIIYSPTYNGSYPAFASWARFEDLESGNAFTVVNMHFEFKSFSNRTKSAALVAERTAPLIEAGEHVLLAGDLNAWHGMQPLETLEQIGLNFLPVRGTTYHMNHGINLMGAIDHIAHTEGLQAVGEPVVLRQKFDGEWPTDHYPVIADFRFSIN</sequence>
<protein>
    <recommendedName>
        <fullName evidence="1">Endonuclease/exonuclease/phosphatase domain-containing protein</fullName>
    </recommendedName>
</protein>
<feature type="domain" description="Endonuclease/exonuclease/phosphatase" evidence="1">
    <location>
        <begin position="46"/>
        <end position="294"/>
    </location>
</feature>
<dbReference type="Proteomes" id="UP000250079">
    <property type="component" value="Chromosome"/>
</dbReference>
<dbReference type="SUPFAM" id="SSF56219">
    <property type="entry name" value="DNase I-like"/>
    <property type="match status" value="1"/>
</dbReference>
<dbReference type="EMBL" id="CP018632">
    <property type="protein sequence ID" value="ASJ75740.1"/>
    <property type="molecule type" value="Genomic_DNA"/>
</dbReference>
<dbReference type="PROSITE" id="PS51257">
    <property type="entry name" value="PROKAR_LIPOPROTEIN"/>
    <property type="match status" value="1"/>
</dbReference>
<evidence type="ECO:0000259" key="1">
    <source>
        <dbReference type="Pfam" id="PF03372"/>
    </source>
</evidence>
<proteinExistence type="predicted"/>
<gene>
    <name evidence="2" type="ORF">IMCC3135_28440</name>
</gene>
<dbReference type="RefSeq" id="WP_205737757.1">
    <property type="nucleotide sequence ID" value="NZ_CP018632.1"/>
</dbReference>
<name>A0A2Z2P2Y2_9GAMM</name>
<dbReference type="InterPro" id="IPR036691">
    <property type="entry name" value="Endo/exonu/phosph_ase_sf"/>
</dbReference>